<feature type="transmembrane region" description="Helical" evidence="1">
    <location>
        <begin position="12"/>
        <end position="32"/>
    </location>
</feature>
<organism evidence="2 3">
    <name type="scientific">Microcystis wesenbergii Mw_MB_S_20031200_S109D</name>
    <dbReference type="NCBI Taxonomy" id="2486241"/>
    <lineage>
        <taxon>Bacteria</taxon>
        <taxon>Bacillati</taxon>
        <taxon>Cyanobacteriota</taxon>
        <taxon>Cyanophyceae</taxon>
        <taxon>Oscillatoriophycideae</taxon>
        <taxon>Chroococcales</taxon>
        <taxon>Microcystaceae</taxon>
        <taxon>Microcystis</taxon>
    </lineage>
</organism>
<evidence type="ECO:0000313" key="2">
    <source>
        <dbReference type="EMBL" id="TRV23644.1"/>
    </source>
</evidence>
<name>A0A552LTV6_9CHRO</name>
<reference evidence="2 3" key="1">
    <citation type="submission" date="2019-01" db="EMBL/GenBank/DDBJ databases">
        <title>Coherence of Microcystis species and biogeography revealed through population genomics.</title>
        <authorList>
            <person name="Perez-Carrascal O.M."/>
            <person name="Terrat Y."/>
            <person name="Giani A."/>
            <person name="Fortin N."/>
            <person name="Tromas N."/>
            <person name="Shapiro B.J."/>
        </authorList>
    </citation>
    <scope>NUCLEOTIDE SEQUENCE [LARGE SCALE GENOMIC DNA]</scope>
    <source>
        <strain evidence="2">Mw_MB_S_20031200_S109D</strain>
    </source>
</reference>
<comment type="caution">
    <text evidence="2">The sequence shown here is derived from an EMBL/GenBank/DDBJ whole genome shotgun (WGS) entry which is preliminary data.</text>
</comment>
<dbReference type="EMBL" id="SFAP01000140">
    <property type="protein sequence ID" value="TRV23644.1"/>
    <property type="molecule type" value="Genomic_DNA"/>
</dbReference>
<keyword evidence="1" id="KW-0812">Transmembrane</keyword>
<evidence type="ECO:0000313" key="3">
    <source>
        <dbReference type="Proteomes" id="UP000318616"/>
    </source>
</evidence>
<feature type="transmembrane region" description="Helical" evidence="1">
    <location>
        <begin position="97"/>
        <end position="115"/>
    </location>
</feature>
<dbReference type="AlphaFoldDB" id="A0A552LTV6"/>
<keyword evidence="1" id="KW-1133">Transmembrane helix</keyword>
<accession>A0A552LTV6</accession>
<gene>
    <name evidence="2" type="ORF">EWV88_10975</name>
</gene>
<protein>
    <submittedName>
        <fullName evidence="2">Uncharacterized protein</fullName>
    </submittedName>
</protein>
<feature type="transmembrane region" description="Helical" evidence="1">
    <location>
        <begin position="52"/>
        <end position="76"/>
    </location>
</feature>
<dbReference type="Proteomes" id="UP000318616">
    <property type="component" value="Unassembled WGS sequence"/>
</dbReference>
<feature type="transmembrane region" description="Helical" evidence="1">
    <location>
        <begin position="135"/>
        <end position="154"/>
    </location>
</feature>
<sequence>MSYPQWFPRPKSWLQSLVLMISIVPIVFVMKTTIAPFNFFTSLFIEEPSHRAFTWLGITGVLIPIFLLSHVHQFLWGERNLKFPKWIPSLRSLGEGAYSWLVLFLCFAMSFSYAVNLQPNSYQQVEEQIEQEAKTFFFSFMLISAYAYHLKSLIGAKFQAKRSP</sequence>
<keyword evidence="1" id="KW-0472">Membrane</keyword>
<evidence type="ECO:0000256" key="1">
    <source>
        <dbReference type="SAM" id="Phobius"/>
    </source>
</evidence>
<proteinExistence type="predicted"/>